<name>A0A545UP27_9HYPO</name>
<sequence length="71" mass="7378">MGTITSAGGGAGGPCSSLGLDPARHEDKLARPSTSFGRGDTCLHVASWDLYCTAKYNLVLHHTPSGPKPVR</sequence>
<reference evidence="2 3" key="1">
    <citation type="journal article" date="2019" name="Appl. Microbiol. Biotechnol.">
        <title>Genome sequence of Isaria javanica and comparative genome analysis insights into family S53 peptidase evolution in fungal entomopathogens.</title>
        <authorList>
            <person name="Lin R."/>
            <person name="Zhang X."/>
            <person name="Xin B."/>
            <person name="Zou M."/>
            <person name="Gao Y."/>
            <person name="Qin F."/>
            <person name="Hu Q."/>
            <person name="Xie B."/>
            <person name="Cheng X."/>
        </authorList>
    </citation>
    <scope>NUCLEOTIDE SEQUENCE [LARGE SCALE GENOMIC DNA]</scope>
    <source>
        <strain evidence="2 3">IJ1G</strain>
    </source>
</reference>
<feature type="region of interest" description="Disordered" evidence="1">
    <location>
        <begin position="1"/>
        <end position="23"/>
    </location>
</feature>
<dbReference type="AlphaFoldDB" id="A0A545UP27"/>
<evidence type="ECO:0000313" key="3">
    <source>
        <dbReference type="Proteomes" id="UP000315783"/>
    </source>
</evidence>
<accession>A0A545UP27</accession>
<evidence type="ECO:0000313" key="2">
    <source>
        <dbReference type="EMBL" id="TQV91222.1"/>
    </source>
</evidence>
<dbReference type="EMBL" id="SPUK01000020">
    <property type="protein sequence ID" value="TQV91222.1"/>
    <property type="molecule type" value="Genomic_DNA"/>
</dbReference>
<organism evidence="2 3">
    <name type="scientific">Cordyceps javanica</name>
    <dbReference type="NCBI Taxonomy" id="43265"/>
    <lineage>
        <taxon>Eukaryota</taxon>
        <taxon>Fungi</taxon>
        <taxon>Dikarya</taxon>
        <taxon>Ascomycota</taxon>
        <taxon>Pezizomycotina</taxon>
        <taxon>Sordariomycetes</taxon>
        <taxon>Hypocreomycetidae</taxon>
        <taxon>Hypocreales</taxon>
        <taxon>Cordycipitaceae</taxon>
        <taxon>Cordyceps</taxon>
    </lineage>
</organism>
<protein>
    <submittedName>
        <fullName evidence="2">Uncharacterized protein</fullName>
    </submittedName>
</protein>
<evidence type="ECO:0000256" key="1">
    <source>
        <dbReference type="SAM" id="MobiDB-lite"/>
    </source>
</evidence>
<comment type="caution">
    <text evidence="2">The sequence shown here is derived from an EMBL/GenBank/DDBJ whole genome shotgun (WGS) entry which is preliminary data.</text>
</comment>
<gene>
    <name evidence="2" type="ORF">IF1G_10103</name>
</gene>
<keyword evidence="3" id="KW-1185">Reference proteome</keyword>
<proteinExistence type="predicted"/>
<dbReference type="Proteomes" id="UP000315783">
    <property type="component" value="Unassembled WGS sequence"/>
</dbReference>